<dbReference type="AlphaFoldDB" id="A0A378XIA7"/>
<dbReference type="PANTHER" id="PTHR13061">
    <property type="entry name" value="DYNACTIN SUBUNIT P25"/>
    <property type="match status" value="1"/>
</dbReference>
<dbReference type="CDD" id="cd04645">
    <property type="entry name" value="LbH_gamma_CA_like"/>
    <property type="match status" value="1"/>
</dbReference>
<dbReference type="InterPro" id="IPR047324">
    <property type="entry name" value="LbH_gamma_CA-like"/>
</dbReference>
<dbReference type="Proteomes" id="UP000594903">
    <property type="component" value="Chromosome"/>
</dbReference>
<reference evidence="2 3" key="1">
    <citation type="submission" date="2018-06" db="EMBL/GenBank/DDBJ databases">
        <authorList>
            <consortium name="Pathogen Informatics"/>
            <person name="Doyle S."/>
        </authorList>
    </citation>
    <scope>NUCLEOTIDE SEQUENCE [LARGE SCALE GENOMIC DNA]</scope>
    <source>
        <strain evidence="2 3">NCTC11997</strain>
    </source>
</reference>
<dbReference type="Pfam" id="PF00132">
    <property type="entry name" value="Hexapep"/>
    <property type="match status" value="1"/>
</dbReference>
<dbReference type="InterPro" id="IPR050484">
    <property type="entry name" value="Transf_Hexapept/Carb_Anhydrase"/>
</dbReference>
<evidence type="ECO:0000313" key="3">
    <source>
        <dbReference type="Proteomes" id="UP000254603"/>
    </source>
</evidence>
<organism evidence="2 3">
    <name type="scientific">Oligella ureolytica</name>
    <dbReference type="NCBI Taxonomy" id="90244"/>
    <lineage>
        <taxon>Bacteria</taxon>
        <taxon>Pseudomonadati</taxon>
        <taxon>Pseudomonadota</taxon>
        <taxon>Betaproteobacteria</taxon>
        <taxon>Burkholderiales</taxon>
        <taxon>Alcaligenaceae</taxon>
        <taxon>Oligella</taxon>
    </lineage>
</organism>
<dbReference type="RefSeq" id="WP_018573355.1">
    <property type="nucleotide sequence ID" value="NZ_CP065725.1"/>
</dbReference>
<dbReference type="STRING" id="1122619.GCA_000373745_00172"/>
<evidence type="ECO:0000313" key="1">
    <source>
        <dbReference type="EMBL" id="QPT39938.1"/>
    </source>
</evidence>
<accession>A0A378XIA7</accession>
<reference evidence="1 4" key="2">
    <citation type="submission" date="2020-12" db="EMBL/GenBank/DDBJ databases">
        <title>FDA dAtabase for Regulatory Grade micrObial Sequences (FDA-ARGOS): Supporting development and validation of Infectious Disease Dx tests.</title>
        <authorList>
            <person name="Sproer C."/>
            <person name="Gronow S."/>
            <person name="Severitt S."/>
            <person name="Schroder I."/>
            <person name="Tallon L."/>
            <person name="Sadzewicz L."/>
            <person name="Zhao X."/>
            <person name="Boylan J."/>
            <person name="Ott S."/>
            <person name="Bowen H."/>
            <person name="Vavikolanu K."/>
            <person name="Mehta A."/>
            <person name="Aluvathingal J."/>
            <person name="Nadendla S."/>
            <person name="Lowell S."/>
            <person name="Myers T."/>
            <person name="Yan Y."/>
            <person name="Sichtig H."/>
        </authorList>
    </citation>
    <scope>NUCLEOTIDE SEQUENCE [LARGE SCALE GENOMIC DNA]</scope>
    <source>
        <strain evidence="1 4">FDAARGOS_872</strain>
    </source>
</reference>
<dbReference type="SUPFAM" id="SSF51161">
    <property type="entry name" value="Trimeric LpxA-like enzymes"/>
    <property type="match status" value="1"/>
</dbReference>
<dbReference type="PANTHER" id="PTHR13061:SF50">
    <property type="entry name" value="GAMMA CARBONIC ANHYDRASE 1, MITOCHONDRIAL"/>
    <property type="match status" value="1"/>
</dbReference>
<sequence>MAIFQLADLSPNIDPSAFVFDGAILIGQVTLKANVSIWPGVIIRADNDTITIDENSNIQEGSVLHIDAGTPLYVGKNVTVGHKVMLHGCTIGDGSLIGMSATILNNAVIGKNCIIGAGALIPEGKVIPDNSVVVGVAKILREATAEDLARSHQGTKHYVEQGQFYRQQLKRIDA</sequence>
<gene>
    <name evidence="2" type="primary">yrdA_2</name>
    <name evidence="1" type="ORF">I6G29_12640</name>
    <name evidence="2" type="ORF">NCTC11997_02602</name>
</gene>
<dbReference type="InterPro" id="IPR001451">
    <property type="entry name" value="Hexapep"/>
</dbReference>
<protein>
    <submittedName>
        <fullName evidence="2">Carnitine operon protein CaiE</fullName>
    </submittedName>
    <submittedName>
        <fullName evidence="1">Gamma carbonic anhydrase family protein</fullName>
    </submittedName>
</protein>
<dbReference type="EMBL" id="CP065725">
    <property type="protein sequence ID" value="QPT39938.1"/>
    <property type="molecule type" value="Genomic_DNA"/>
</dbReference>
<name>A0A378XIA7_9BURK</name>
<dbReference type="EMBL" id="UGSB01000001">
    <property type="protein sequence ID" value="SUA58061.1"/>
    <property type="molecule type" value="Genomic_DNA"/>
</dbReference>
<keyword evidence="4" id="KW-1185">Reference proteome</keyword>
<dbReference type="OrthoDB" id="9803036at2"/>
<dbReference type="Proteomes" id="UP000254603">
    <property type="component" value="Unassembled WGS sequence"/>
</dbReference>
<evidence type="ECO:0000313" key="4">
    <source>
        <dbReference type="Proteomes" id="UP000594903"/>
    </source>
</evidence>
<proteinExistence type="predicted"/>
<evidence type="ECO:0000313" key="2">
    <source>
        <dbReference type="EMBL" id="SUA58061.1"/>
    </source>
</evidence>
<dbReference type="InterPro" id="IPR011004">
    <property type="entry name" value="Trimer_LpxA-like_sf"/>
</dbReference>
<dbReference type="Gene3D" id="2.160.10.10">
    <property type="entry name" value="Hexapeptide repeat proteins"/>
    <property type="match status" value="1"/>
</dbReference>